<name>A0ABT7PHA2_9BACT</name>
<gene>
    <name evidence="1" type="ORF">QTN89_10505</name>
</gene>
<dbReference type="RefSeq" id="WP_289163407.1">
    <property type="nucleotide sequence ID" value="NZ_JASZZN010000006.1"/>
</dbReference>
<comment type="caution">
    <text evidence="1">The sequence shown here is derived from an EMBL/GenBank/DDBJ whole genome shotgun (WGS) entry which is preliminary data.</text>
</comment>
<accession>A0ABT7PHA2</accession>
<dbReference type="Proteomes" id="UP001239462">
    <property type="component" value="Unassembled WGS sequence"/>
</dbReference>
<sequence>MLRKEVSDRSRVTVSLVLVGDQHGAYWMPRVVSRDHAENTVETLNACGTPAKIVDATLILPDADSIDPEWPHPAVCFPAELAVLEG</sequence>
<evidence type="ECO:0000313" key="1">
    <source>
        <dbReference type="EMBL" id="MDM4015862.1"/>
    </source>
</evidence>
<protein>
    <submittedName>
        <fullName evidence="1">Uncharacterized protein</fullName>
    </submittedName>
</protein>
<proteinExistence type="predicted"/>
<reference evidence="1 2" key="1">
    <citation type="submission" date="2023-06" db="EMBL/GenBank/DDBJ databases">
        <title>Roseiconus lacunae JC819 isolated from Gulf of Mannar region, Tamil Nadu.</title>
        <authorList>
            <person name="Pk S."/>
            <person name="Ch S."/>
            <person name="Ch V.R."/>
        </authorList>
    </citation>
    <scope>NUCLEOTIDE SEQUENCE [LARGE SCALE GENOMIC DNA]</scope>
    <source>
        <strain evidence="1 2">JC819</strain>
    </source>
</reference>
<organism evidence="1 2">
    <name type="scientific">Roseiconus lacunae</name>
    <dbReference type="NCBI Taxonomy" id="2605694"/>
    <lineage>
        <taxon>Bacteria</taxon>
        <taxon>Pseudomonadati</taxon>
        <taxon>Planctomycetota</taxon>
        <taxon>Planctomycetia</taxon>
        <taxon>Pirellulales</taxon>
        <taxon>Pirellulaceae</taxon>
        <taxon>Roseiconus</taxon>
    </lineage>
</organism>
<evidence type="ECO:0000313" key="2">
    <source>
        <dbReference type="Proteomes" id="UP001239462"/>
    </source>
</evidence>
<keyword evidence="2" id="KW-1185">Reference proteome</keyword>
<dbReference type="EMBL" id="JASZZN010000006">
    <property type="protein sequence ID" value="MDM4015862.1"/>
    <property type="molecule type" value="Genomic_DNA"/>
</dbReference>